<proteinExistence type="predicted"/>
<evidence type="ECO:0000313" key="1">
    <source>
        <dbReference type="EMBL" id="KAH7863872.1"/>
    </source>
</evidence>
<sequence>MRFENDKIILLPANDLLWALALPEGADCESVTTSLAIRSWLGPERQDRTAAEVFDQGVRWGPTGGSAEGGWENVGGMWGARGDEV</sequence>
<accession>A0ACB7ZE68</accession>
<name>A0ACB7ZE68_9ERIC</name>
<organism evidence="1 2">
    <name type="scientific">Vaccinium darrowii</name>
    <dbReference type="NCBI Taxonomy" id="229202"/>
    <lineage>
        <taxon>Eukaryota</taxon>
        <taxon>Viridiplantae</taxon>
        <taxon>Streptophyta</taxon>
        <taxon>Embryophyta</taxon>
        <taxon>Tracheophyta</taxon>
        <taxon>Spermatophyta</taxon>
        <taxon>Magnoliopsida</taxon>
        <taxon>eudicotyledons</taxon>
        <taxon>Gunneridae</taxon>
        <taxon>Pentapetalae</taxon>
        <taxon>asterids</taxon>
        <taxon>Ericales</taxon>
        <taxon>Ericaceae</taxon>
        <taxon>Vaccinioideae</taxon>
        <taxon>Vaccinieae</taxon>
        <taxon>Vaccinium</taxon>
    </lineage>
</organism>
<dbReference type="EMBL" id="CM037162">
    <property type="protein sequence ID" value="KAH7863872.1"/>
    <property type="molecule type" value="Genomic_DNA"/>
</dbReference>
<protein>
    <submittedName>
        <fullName evidence="1">Uncharacterized protein</fullName>
    </submittedName>
</protein>
<dbReference type="Proteomes" id="UP000828048">
    <property type="component" value="Chromosome 12"/>
</dbReference>
<reference evidence="1 2" key="1">
    <citation type="journal article" date="2021" name="Hortic Res">
        <title>High-quality reference genome and annotation aids understanding of berry development for evergreen blueberry (Vaccinium darrowii).</title>
        <authorList>
            <person name="Yu J."/>
            <person name="Hulse-Kemp A.M."/>
            <person name="Babiker E."/>
            <person name="Staton M."/>
        </authorList>
    </citation>
    <scope>NUCLEOTIDE SEQUENCE [LARGE SCALE GENOMIC DNA]</scope>
    <source>
        <strain evidence="2">cv. NJ 8807/NJ 8810</strain>
        <tissue evidence="1">Young leaf</tissue>
    </source>
</reference>
<keyword evidence="2" id="KW-1185">Reference proteome</keyword>
<gene>
    <name evidence="1" type="ORF">Vadar_022915</name>
</gene>
<comment type="caution">
    <text evidence="1">The sequence shown here is derived from an EMBL/GenBank/DDBJ whole genome shotgun (WGS) entry which is preliminary data.</text>
</comment>
<evidence type="ECO:0000313" key="2">
    <source>
        <dbReference type="Proteomes" id="UP000828048"/>
    </source>
</evidence>